<evidence type="ECO:0000313" key="2">
    <source>
        <dbReference type="EMBL" id="KAA9340571.1"/>
    </source>
</evidence>
<keyword evidence="1" id="KW-0732">Signal</keyword>
<dbReference type="AlphaFoldDB" id="A0A5N1J784"/>
<keyword evidence="3" id="KW-1185">Reference proteome</keyword>
<name>A0A5N1J784_9BACT</name>
<dbReference type="InterPro" id="IPR026444">
    <property type="entry name" value="Secre_tail"/>
</dbReference>
<evidence type="ECO:0000256" key="1">
    <source>
        <dbReference type="SAM" id="SignalP"/>
    </source>
</evidence>
<gene>
    <name evidence="2" type="ORF">F0P94_03850</name>
</gene>
<reference evidence="2 3" key="1">
    <citation type="submission" date="2019-09" db="EMBL/GenBank/DDBJ databases">
        <title>Genome sequence of Adhaeribacter sp. M2.</title>
        <authorList>
            <person name="Srinivasan S."/>
        </authorList>
    </citation>
    <scope>NUCLEOTIDE SEQUENCE [LARGE SCALE GENOMIC DNA]</scope>
    <source>
        <strain evidence="2 3">M2</strain>
    </source>
</reference>
<organism evidence="2 3">
    <name type="scientific">Adhaeribacter soli</name>
    <dbReference type="NCBI Taxonomy" id="2607655"/>
    <lineage>
        <taxon>Bacteria</taxon>
        <taxon>Pseudomonadati</taxon>
        <taxon>Bacteroidota</taxon>
        <taxon>Cytophagia</taxon>
        <taxon>Cytophagales</taxon>
        <taxon>Hymenobacteraceae</taxon>
        <taxon>Adhaeribacter</taxon>
    </lineage>
</organism>
<protein>
    <submittedName>
        <fullName evidence="2">T9SS type A sorting domain-containing protein</fullName>
    </submittedName>
</protein>
<sequence length="500" mass="53519">MKKTSTLLWLVFAVCLCAGNSNASHFLGAEIGYFPVAPNTYMAEYKTYYDCANNATPQIQSMQLNLGSPGCAANQIINVNRAGSKVIQSYCTSVGNNCTLNSPYTITEIIFSGTFTVSGQCQGYYLSVQEWAVAQMANLNGTASSNGLLYLEAYINTTAAAVNHSVSPVFMGVPTLYFTVNSPATIPNLVQDRTTDGLDSIGYALKPVLSNANTPVAYTPGMSFSNPIPSVGGVTLHPESGLLSFTPNVFNQGNFFSNAYAVVIEASGFKKINGVMTRVSTTQRQIPVAVVNNTPNQNPKATNITVNNQPLPPNGIAAVAAGSQVSIQFETVDPNAADIVTIEDPGQGLNFPAFTTSSGNRPTGSLSVTFANEGLYWLPITTIDNACPVKGVSTQMVGIRVSSNLLGVKNQTEQARYFTSFPNPFTNSVTFSLKTPEKVQAIIIYNLQGQEIDMIPVSAAELANQQVKWQQAGKYAAGTYLAKLISENNITQTLRFTKLR</sequence>
<comment type="caution">
    <text evidence="2">The sequence shown here is derived from an EMBL/GenBank/DDBJ whole genome shotgun (WGS) entry which is preliminary data.</text>
</comment>
<dbReference type="Proteomes" id="UP000326570">
    <property type="component" value="Unassembled WGS sequence"/>
</dbReference>
<proteinExistence type="predicted"/>
<dbReference type="RefSeq" id="WP_150902483.1">
    <property type="nucleotide sequence ID" value="NZ_VTWT01000002.1"/>
</dbReference>
<accession>A0A5N1J784</accession>
<dbReference type="EMBL" id="VTWT01000002">
    <property type="protein sequence ID" value="KAA9340571.1"/>
    <property type="molecule type" value="Genomic_DNA"/>
</dbReference>
<dbReference type="NCBIfam" id="TIGR04183">
    <property type="entry name" value="Por_Secre_tail"/>
    <property type="match status" value="1"/>
</dbReference>
<feature type="signal peptide" evidence="1">
    <location>
        <begin position="1"/>
        <end position="23"/>
    </location>
</feature>
<feature type="chain" id="PRO_5024888581" evidence="1">
    <location>
        <begin position="24"/>
        <end position="500"/>
    </location>
</feature>
<evidence type="ECO:0000313" key="3">
    <source>
        <dbReference type="Proteomes" id="UP000326570"/>
    </source>
</evidence>